<evidence type="ECO:0000259" key="7">
    <source>
        <dbReference type="Pfam" id="PF01233"/>
    </source>
</evidence>
<name>D9CJ81_VOLCA</name>
<keyword evidence="3 5" id="KW-0808">Transferase</keyword>
<evidence type="ECO:0000259" key="8">
    <source>
        <dbReference type="Pfam" id="PF02799"/>
    </source>
</evidence>
<dbReference type="InterPro" id="IPR000903">
    <property type="entry name" value="NMT"/>
</dbReference>
<evidence type="ECO:0000256" key="3">
    <source>
        <dbReference type="ARBA" id="ARBA00022679"/>
    </source>
</evidence>
<dbReference type="InterPro" id="IPR022678">
    <property type="entry name" value="NMT_CS"/>
</dbReference>
<feature type="domain" description="Glycylpeptide N-tetradecanoyltransferase N-terminal" evidence="7">
    <location>
        <begin position="110"/>
        <end position="251"/>
    </location>
</feature>
<proteinExistence type="inferred from homology"/>
<dbReference type="Pfam" id="PF01233">
    <property type="entry name" value="NMT"/>
    <property type="match status" value="1"/>
</dbReference>
<evidence type="ECO:0000256" key="2">
    <source>
        <dbReference type="ARBA" id="ARBA00012923"/>
    </source>
</evidence>
<dbReference type="FunFam" id="3.40.630.170:FF:000003">
    <property type="entry name" value="Glycylpeptide N-tetradecanoyltransferase"/>
    <property type="match status" value="1"/>
</dbReference>
<dbReference type="InterPro" id="IPR016181">
    <property type="entry name" value="Acyl_CoA_acyltransferase"/>
</dbReference>
<dbReference type="EMBL" id="GU784916">
    <property type="protein sequence ID" value="ADI46941.1"/>
    <property type="molecule type" value="Genomic_DNA"/>
</dbReference>
<organism evidence="9">
    <name type="scientific">Volvox carteri f. nagariensis</name>
    <dbReference type="NCBI Taxonomy" id="3068"/>
    <lineage>
        <taxon>Eukaryota</taxon>
        <taxon>Viridiplantae</taxon>
        <taxon>Chlorophyta</taxon>
        <taxon>core chlorophytes</taxon>
        <taxon>Chlorophyceae</taxon>
        <taxon>CS clade</taxon>
        <taxon>Chlamydomonadales</taxon>
        <taxon>Volvocaceae</taxon>
        <taxon>Volvox</taxon>
    </lineage>
</organism>
<dbReference type="PROSITE" id="PS00976">
    <property type="entry name" value="NMT_2"/>
    <property type="match status" value="1"/>
</dbReference>
<comment type="catalytic activity">
    <reaction evidence="5">
        <text>N-terminal glycyl-[protein] + tetradecanoyl-CoA = N-tetradecanoylglycyl-[protein] + CoA + H(+)</text>
        <dbReference type="Rhea" id="RHEA:15521"/>
        <dbReference type="Rhea" id="RHEA-COMP:12666"/>
        <dbReference type="Rhea" id="RHEA-COMP:12667"/>
        <dbReference type="ChEBI" id="CHEBI:15378"/>
        <dbReference type="ChEBI" id="CHEBI:57287"/>
        <dbReference type="ChEBI" id="CHEBI:57385"/>
        <dbReference type="ChEBI" id="CHEBI:64723"/>
        <dbReference type="ChEBI" id="CHEBI:133050"/>
        <dbReference type="EC" id="2.3.1.97"/>
    </reaction>
</comment>
<feature type="domain" description="Glycylpeptide N-tetradecanoyltransferase C-terminal" evidence="8">
    <location>
        <begin position="265"/>
        <end position="444"/>
    </location>
</feature>
<sequence length="458" mass="52364">MDVRQAGSGELKDLRQPFESNRQVRFFCQCTILAFQTYTFFSITQAKDKYVFWETQPVAQFGESGEGEEGPIDTPKTVYDVRKEPYNLPDRRNPLRLASFCISCDIFSANDSFEWCVCNLNDDMVAHEVYELLSNNYVEDEDNMFRFKYSASFLKWCLLCPGHRLEWLVGVRVKASRKLVGFISAIPANIRVNGKTIRMVEINFLCVHKKLRSKRLAPVLIKEITRRVNKCDIWQAAYTAGVLLPKPVATCRYYHRSLNPRKLIDVGFSRLAPRMTMARTIKLFKLPDSTSTPGLRECRPDDAPKLADLLMTHLAMHKLAPIFTPEEVAHWFQNVDDVVNAFVVESIDTPGNLTDFVSFYTLPSSILGHPQHTELKAAYLYYTVANSVPLRQLVSDAMVLAAARGYDVFNALDLMHNEAFLRELKFGQGDGQLHYYLYNWRLGNGRGLVPRDVGLVLM</sequence>
<dbReference type="Pfam" id="PF02799">
    <property type="entry name" value="NMT_C"/>
    <property type="match status" value="1"/>
</dbReference>
<dbReference type="EC" id="2.3.1.97" evidence="2 5"/>
<evidence type="ECO:0000256" key="5">
    <source>
        <dbReference type="RuleBase" id="RU000586"/>
    </source>
</evidence>
<protein>
    <recommendedName>
        <fullName evidence="2 5">Glycylpeptide N-tetradecanoyltransferase</fullName>
        <ecNumber evidence="2 5">2.3.1.97</ecNumber>
    </recommendedName>
</protein>
<dbReference type="Gene3D" id="3.40.630.170">
    <property type="match status" value="2"/>
</dbReference>
<comment type="function">
    <text evidence="5">Adds a myristoyl group to the N-terminal glycine residue of certain cellular proteins.</text>
</comment>
<dbReference type="GO" id="GO:0005737">
    <property type="term" value="C:cytoplasm"/>
    <property type="evidence" value="ECO:0007669"/>
    <property type="project" value="TreeGrafter"/>
</dbReference>
<accession>D9CJ81</accession>
<dbReference type="AlphaFoldDB" id="D9CJ81"/>
<evidence type="ECO:0000313" key="9">
    <source>
        <dbReference type="EMBL" id="ADI46941.1"/>
    </source>
</evidence>
<dbReference type="GO" id="GO:0004379">
    <property type="term" value="F:glycylpeptide N-tetradecanoyltransferase activity"/>
    <property type="evidence" value="ECO:0007669"/>
    <property type="project" value="UniProtKB-EC"/>
</dbReference>
<keyword evidence="4 5" id="KW-0012">Acyltransferase</keyword>
<dbReference type="SUPFAM" id="SSF55729">
    <property type="entry name" value="Acyl-CoA N-acyltransferases (Nat)"/>
    <property type="match status" value="2"/>
</dbReference>
<dbReference type="InterPro" id="IPR022677">
    <property type="entry name" value="NMT_C"/>
</dbReference>
<dbReference type="PIRSF" id="PIRSF015892">
    <property type="entry name" value="N-myristl_transf"/>
    <property type="match status" value="1"/>
</dbReference>
<dbReference type="PANTHER" id="PTHR11377">
    <property type="entry name" value="N-MYRISTOYL TRANSFERASE"/>
    <property type="match status" value="1"/>
</dbReference>
<evidence type="ECO:0000256" key="4">
    <source>
        <dbReference type="ARBA" id="ARBA00023315"/>
    </source>
</evidence>
<dbReference type="InterPro" id="IPR022676">
    <property type="entry name" value="NMT_N"/>
</dbReference>
<dbReference type="PROSITE" id="PS00975">
    <property type="entry name" value="NMT_1"/>
    <property type="match status" value="1"/>
</dbReference>
<evidence type="ECO:0000256" key="1">
    <source>
        <dbReference type="ARBA" id="ARBA00009469"/>
    </source>
</evidence>
<comment type="similarity">
    <text evidence="1 6">Belongs to the NMT family.</text>
</comment>
<evidence type="ECO:0000256" key="6">
    <source>
        <dbReference type="RuleBase" id="RU004178"/>
    </source>
</evidence>
<gene>
    <name evidence="9" type="primary">NMT1m</name>
</gene>
<dbReference type="PANTHER" id="PTHR11377:SF5">
    <property type="entry name" value="GLYCYLPEPTIDE N-TETRADECANOYLTRANSFERASE"/>
    <property type="match status" value="1"/>
</dbReference>
<reference evidence="9" key="1">
    <citation type="journal article" date="2010" name="Science">
        <title>Evolution of an expanded sex-determining locus in Volvox.</title>
        <authorList>
            <person name="Ferris P."/>
            <person name="Olson B.J."/>
            <person name="De Hoff P.L."/>
            <person name="Douglass S."/>
            <person name="Casero D."/>
            <person name="Prochnik S."/>
            <person name="Geng S."/>
            <person name="Rai R."/>
            <person name="Grimwood J."/>
            <person name="Schmutz J."/>
            <person name="Nishii I."/>
            <person name="Hamaji T."/>
            <person name="Nozaki H."/>
            <person name="Pellegrini M."/>
            <person name="Umen J.G."/>
        </authorList>
    </citation>
    <scope>NUCLEOTIDE SEQUENCE</scope>
    <source>
        <strain evidence="9">Adam</strain>
    </source>
</reference>